<accession>A0AA38Q1R3</accession>
<dbReference type="EMBL" id="MU801954">
    <property type="protein sequence ID" value="KAJ3985783.1"/>
    <property type="molecule type" value="Genomic_DNA"/>
</dbReference>
<evidence type="ECO:0000313" key="3">
    <source>
        <dbReference type="Proteomes" id="UP001163850"/>
    </source>
</evidence>
<keyword evidence="1" id="KW-0472">Membrane</keyword>
<proteinExistence type="predicted"/>
<evidence type="ECO:0000313" key="2">
    <source>
        <dbReference type="EMBL" id="KAJ3985783.1"/>
    </source>
</evidence>
<organism evidence="2 3">
    <name type="scientific">Lentinula detonsa</name>
    <dbReference type="NCBI Taxonomy" id="2804962"/>
    <lineage>
        <taxon>Eukaryota</taxon>
        <taxon>Fungi</taxon>
        <taxon>Dikarya</taxon>
        <taxon>Basidiomycota</taxon>
        <taxon>Agaricomycotina</taxon>
        <taxon>Agaricomycetes</taxon>
        <taxon>Agaricomycetidae</taxon>
        <taxon>Agaricales</taxon>
        <taxon>Marasmiineae</taxon>
        <taxon>Omphalotaceae</taxon>
        <taxon>Lentinula</taxon>
    </lineage>
</organism>
<reference evidence="2" key="1">
    <citation type="submission" date="2022-08" db="EMBL/GenBank/DDBJ databases">
        <authorList>
            <consortium name="DOE Joint Genome Institute"/>
            <person name="Min B."/>
            <person name="Riley R."/>
            <person name="Sierra-Patev S."/>
            <person name="Naranjo-Ortiz M."/>
            <person name="Looney B."/>
            <person name="Konkel Z."/>
            <person name="Slot J.C."/>
            <person name="Sakamoto Y."/>
            <person name="Steenwyk J.L."/>
            <person name="Rokas A."/>
            <person name="Carro J."/>
            <person name="Camarero S."/>
            <person name="Ferreira P."/>
            <person name="Molpeceres G."/>
            <person name="Ruiz-Duenas F.J."/>
            <person name="Serrano A."/>
            <person name="Henrissat B."/>
            <person name="Drula E."/>
            <person name="Hughes K.W."/>
            <person name="Mata J.L."/>
            <person name="Ishikawa N.K."/>
            <person name="Vargas-Isla R."/>
            <person name="Ushijima S."/>
            <person name="Smith C.A."/>
            <person name="Ahrendt S."/>
            <person name="Andreopoulos W."/>
            <person name="He G."/>
            <person name="Labutti K."/>
            <person name="Lipzen A."/>
            <person name="Ng V."/>
            <person name="Sandor L."/>
            <person name="Barry K."/>
            <person name="Martinez A.T."/>
            <person name="Xiao Y."/>
            <person name="Gibbons J.G."/>
            <person name="Terashima K."/>
            <person name="Hibbett D.S."/>
            <person name="Grigoriev I.V."/>
        </authorList>
    </citation>
    <scope>NUCLEOTIDE SEQUENCE</scope>
    <source>
        <strain evidence="2">TFB7829</strain>
    </source>
</reference>
<feature type="transmembrane region" description="Helical" evidence="1">
    <location>
        <begin position="58"/>
        <end position="77"/>
    </location>
</feature>
<comment type="caution">
    <text evidence="2">The sequence shown here is derived from an EMBL/GenBank/DDBJ whole genome shotgun (WGS) entry which is preliminary data.</text>
</comment>
<gene>
    <name evidence="2" type="ORF">F5890DRAFT_1507822</name>
</gene>
<dbReference type="AlphaFoldDB" id="A0AA38Q1R3"/>
<protein>
    <submittedName>
        <fullName evidence="2">Uncharacterized protein</fullName>
    </submittedName>
</protein>
<sequence length="78" mass="9074">MSTRLYSGHEQYTLSIVRYTFMPKWLLTLQWCAHTAHVMHLVLAVLPLKRLKNIIQGSCTILCPSMFYSLLICVYQVV</sequence>
<dbReference type="Proteomes" id="UP001163850">
    <property type="component" value="Unassembled WGS sequence"/>
</dbReference>
<feature type="transmembrane region" description="Helical" evidence="1">
    <location>
        <begin position="25"/>
        <end position="46"/>
    </location>
</feature>
<keyword evidence="1" id="KW-1133">Transmembrane helix</keyword>
<keyword evidence="1" id="KW-0812">Transmembrane</keyword>
<name>A0AA38Q1R3_9AGAR</name>
<evidence type="ECO:0000256" key="1">
    <source>
        <dbReference type="SAM" id="Phobius"/>
    </source>
</evidence>